<gene>
    <name evidence="4" type="ORF">RFI_11027</name>
</gene>
<dbReference type="SMART" id="SM00872">
    <property type="entry name" value="Alpha-mann_mid"/>
    <property type="match status" value="1"/>
</dbReference>
<dbReference type="SUPFAM" id="SSF88688">
    <property type="entry name" value="Families 57/38 glycoside transferase middle domain"/>
    <property type="match status" value="1"/>
</dbReference>
<feature type="domain" description="Glycoside hydrolase family 38 central" evidence="3">
    <location>
        <begin position="39"/>
        <end position="119"/>
    </location>
</feature>
<dbReference type="Gene3D" id="2.70.98.30">
    <property type="entry name" value="Golgi alpha-mannosidase II, domain 4"/>
    <property type="match status" value="1"/>
</dbReference>
<dbReference type="OrthoDB" id="2441945at2759"/>
<proteinExistence type="predicted"/>
<keyword evidence="2" id="KW-0378">Hydrolase</keyword>
<accession>X6NIG1</accession>
<keyword evidence="5" id="KW-1185">Reference proteome</keyword>
<dbReference type="GO" id="GO:0030246">
    <property type="term" value="F:carbohydrate binding"/>
    <property type="evidence" value="ECO:0007669"/>
    <property type="project" value="InterPro"/>
</dbReference>
<evidence type="ECO:0000313" key="5">
    <source>
        <dbReference type="Proteomes" id="UP000023152"/>
    </source>
</evidence>
<dbReference type="GO" id="GO:0009313">
    <property type="term" value="P:oligosaccharide catabolic process"/>
    <property type="evidence" value="ECO:0007669"/>
    <property type="project" value="TreeGrafter"/>
</dbReference>
<comment type="caution">
    <text evidence="4">The sequence shown here is derived from an EMBL/GenBank/DDBJ whole genome shotgun (WGS) entry which is preliminary data.</text>
</comment>
<dbReference type="InterPro" id="IPR028995">
    <property type="entry name" value="Glyco_hydro_57/38_cen_sf"/>
</dbReference>
<evidence type="ECO:0000259" key="3">
    <source>
        <dbReference type="SMART" id="SM00872"/>
    </source>
</evidence>
<dbReference type="InterPro" id="IPR011682">
    <property type="entry name" value="Glyco_hydro_38_C"/>
</dbReference>
<reference evidence="4 5" key="1">
    <citation type="journal article" date="2013" name="Curr. Biol.">
        <title>The Genome of the Foraminiferan Reticulomyxa filosa.</title>
        <authorList>
            <person name="Glockner G."/>
            <person name="Hulsmann N."/>
            <person name="Schleicher M."/>
            <person name="Noegel A.A."/>
            <person name="Eichinger L."/>
            <person name="Gallinger C."/>
            <person name="Pawlowski J."/>
            <person name="Sierra R."/>
            <person name="Euteneuer U."/>
            <person name="Pillet L."/>
            <person name="Moustafa A."/>
            <person name="Platzer M."/>
            <person name="Groth M."/>
            <person name="Szafranski K."/>
            <person name="Schliwa M."/>
        </authorList>
    </citation>
    <scope>NUCLEOTIDE SEQUENCE [LARGE SCALE GENOMIC DNA]</scope>
</reference>
<keyword evidence="1" id="KW-0479">Metal-binding</keyword>
<dbReference type="FunFam" id="1.20.1270.50:FF:000004">
    <property type="entry name" value="alpha-mannosidase 2C1 isoform X1"/>
    <property type="match status" value="1"/>
</dbReference>
<name>X6NIG1_RETFI</name>
<dbReference type="PANTHER" id="PTHR46017:SF1">
    <property type="entry name" value="ALPHA-MANNOSIDASE 2C1"/>
    <property type="match status" value="1"/>
</dbReference>
<dbReference type="SUPFAM" id="SSF74650">
    <property type="entry name" value="Galactose mutarotase-like"/>
    <property type="match status" value="1"/>
</dbReference>
<dbReference type="InterPro" id="IPR015341">
    <property type="entry name" value="Glyco_hydro_38_cen"/>
</dbReference>
<dbReference type="InterPro" id="IPR037094">
    <property type="entry name" value="Glyco_hydro_38_cen_sf"/>
</dbReference>
<sequence length="338" mass="38804">MEDVDSIPKVSMTSPVAFYEKLEKSVDKLPRWIGELYFELHRGTYTTHAAIKKGNRRGECLLQQCEFLHSVLDLLDPKGHEYPKKVIDQAWRDLLLNQFHDVLPGSSIELANIDARNIYKHIDESISKLIHEGQVLLAKYAGHLAKSVTGMQTVEADGLVVNTCSFERHELITVPSDWSPLVAKSEFVQKTFDKNLLGYFFFFYLKKKIDKQKMCDSKATITEHKSDETVKMENNDIQVVFNKNGCITSLIHKATKREAIDKGFVGNEFLLFDDVPVCDQNFTHTIYLFWDAWDVEIYHLQKFKTLANNTKDLKIIERGPLRVGIEFTVAISKLNSKV</sequence>
<dbReference type="AlphaFoldDB" id="X6NIG1"/>
<evidence type="ECO:0000256" key="2">
    <source>
        <dbReference type="ARBA" id="ARBA00022801"/>
    </source>
</evidence>
<dbReference type="GO" id="GO:0004559">
    <property type="term" value="F:alpha-mannosidase activity"/>
    <property type="evidence" value="ECO:0007669"/>
    <property type="project" value="InterPro"/>
</dbReference>
<dbReference type="GO" id="GO:0006013">
    <property type="term" value="P:mannose metabolic process"/>
    <property type="evidence" value="ECO:0007669"/>
    <property type="project" value="InterPro"/>
</dbReference>
<dbReference type="Gene3D" id="1.20.1270.50">
    <property type="entry name" value="Glycoside hydrolase family 38, central domain"/>
    <property type="match status" value="1"/>
</dbReference>
<evidence type="ECO:0000256" key="1">
    <source>
        <dbReference type="ARBA" id="ARBA00022723"/>
    </source>
</evidence>
<dbReference type="EMBL" id="ASPP01008077">
    <property type="protein sequence ID" value="ETO26110.1"/>
    <property type="molecule type" value="Genomic_DNA"/>
</dbReference>
<protein>
    <submittedName>
        <fullName evidence="4">Mannosidase</fullName>
    </submittedName>
</protein>
<evidence type="ECO:0000313" key="4">
    <source>
        <dbReference type="EMBL" id="ETO26110.1"/>
    </source>
</evidence>
<dbReference type="Proteomes" id="UP000023152">
    <property type="component" value="Unassembled WGS sequence"/>
</dbReference>
<dbReference type="Pfam" id="PF07748">
    <property type="entry name" value="Glyco_hydro_38C"/>
    <property type="match status" value="1"/>
</dbReference>
<dbReference type="PANTHER" id="PTHR46017">
    <property type="entry name" value="ALPHA-MANNOSIDASE 2C1"/>
    <property type="match status" value="1"/>
</dbReference>
<dbReference type="InterPro" id="IPR011013">
    <property type="entry name" value="Gal_mutarotase_sf_dom"/>
</dbReference>
<organism evidence="4 5">
    <name type="scientific">Reticulomyxa filosa</name>
    <dbReference type="NCBI Taxonomy" id="46433"/>
    <lineage>
        <taxon>Eukaryota</taxon>
        <taxon>Sar</taxon>
        <taxon>Rhizaria</taxon>
        <taxon>Retaria</taxon>
        <taxon>Foraminifera</taxon>
        <taxon>Monothalamids</taxon>
        <taxon>Reticulomyxidae</taxon>
        <taxon>Reticulomyxa</taxon>
    </lineage>
</organism>
<dbReference type="Pfam" id="PF09261">
    <property type="entry name" value="Alpha-mann_mid"/>
    <property type="match status" value="1"/>
</dbReference>
<dbReference type="GO" id="GO:0046872">
    <property type="term" value="F:metal ion binding"/>
    <property type="evidence" value="ECO:0007669"/>
    <property type="project" value="UniProtKB-KW"/>
</dbReference>